<gene>
    <name evidence="1" type="ORF">LIER_31487</name>
</gene>
<sequence length="99" mass="11458">MATYVKITKDDVGNSMDISKYRSMIGSFLYLTTSRPDIAHLVGHIDIRRHFIRELVEDRLVTLEHVSRERQLADIFTKGLDVNQFEYLRVALGLCTSEQ</sequence>
<dbReference type="Proteomes" id="UP001454036">
    <property type="component" value="Unassembled WGS sequence"/>
</dbReference>
<accession>A0AAV3RT82</accession>
<protein>
    <submittedName>
        <fullName evidence="1">Uncharacterized protein</fullName>
    </submittedName>
</protein>
<evidence type="ECO:0000313" key="2">
    <source>
        <dbReference type="Proteomes" id="UP001454036"/>
    </source>
</evidence>
<evidence type="ECO:0000313" key="1">
    <source>
        <dbReference type="EMBL" id="GAA0184199.1"/>
    </source>
</evidence>
<proteinExistence type="predicted"/>
<organism evidence="1 2">
    <name type="scientific">Lithospermum erythrorhizon</name>
    <name type="common">Purple gromwell</name>
    <name type="synonym">Lithospermum officinale var. erythrorhizon</name>
    <dbReference type="NCBI Taxonomy" id="34254"/>
    <lineage>
        <taxon>Eukaryota</taxon>
        <taxon>Viridiplantae</taxon>
        <taxon>Streptophyta</taxon>
        <taxon>Embryophyta</taxon>
        <taxon>Tracheophyta</taxon>
        <taxon>Spermatophyta</taxon>
        <taxon>Magnoliopsida</taxon>
        <taxon>eudicotyledons</taxon>
        <taxon>Gunneridae</taxon>
        <taxon>Pentapetalae</taxon>
        <taxon>asterids</taxon>
        <taxon>lamiids</taxon>
        <taxon>Boraginales</taxon>
        <taxon>Boraginaceae</taxon>
        <taxon>Boraginoideae</taxon>
        <taxon>Lithospermeae</taxon>
        <taxon>Lithospermum</taxon>
    </lineage>
</organism>
<name>A0AAV3RT82_LITER</name>
<comment type="caution">
    <text evidence="1">The sequence shown here is derived from an EMBL/GenBank/DDBJ whole genome shotgun (WGS) entry which is preliminary data.</text>
</comment>
<dbReference type="EMBL" id="BAABME010011718">
    <property type="protein sequence ID" value="GAA0184199.1"/>
    <property type="molecule type" value="Genomic_DNA"/>
</dbReference>
<dbReference type="AlphaFoldDB" id="A0AAV3RT82"/>
<reference evidence="1 2" key="1">
    <citation type="submission" date="2024-01" db="EMBL/GenBank/DDBJ databases">
        <title>The complete chloroplast genome sequence of Lithospermum erythrorhizon: insights into the phylogenetic relationship among Boraginaceae species and the maternal lineages of purple gromwells.</title>
        <authorList>
            <person name="Okada T."/>
            <person name="Watanabe K."/>
        </authorList>
    </citation>
    <scope>NUCLEOTIDE SEQUENCE [LARGE SCALE GENOMIC DNA]</scope>
</reference>
<keyword evidence="2" id="KW-1185">Reference proteome</keyword>